<dbReference type="Proteomes" id="UP001279734">
    <property type="component" value="Unassembled WGS sequence"/>
</dbReference>
<protein>
    <submittedName>
        <fullName evidence="1">Uncharacterized protein</fullName>
    </submittedName>
</protein>
<comment type="caution">
    <text evidence="1">The sequence shown here is derived from an EMBL/GenBank/DDBJ whole genome shotgun (WGS) entry which is preliminary data.</text>
</comment>
<organism evidence="1 2">
    <name type="scientific">Nepenthes gracilis</name>
    <name type="common">Slender pitcher plant</name>
    <dbReference type="NCBI Taxonomy" id="150966"/>
    <lineage>
        <taxon>Eukaryota</taxon>
        <taxon>Viridiplantae</taxon>
        <taxon>Streptophyta</taxon>
        <taxon>Embryophyta</taxon>
        <taxon>Tracheophyta</taxon>
        <taxon>Spermatophyta</taxon>
        <taxon>Magnoliopsida</taxon>
        <taxon>eudicotyledons</taxon>
        <taxon>Gunneridae</taxon>
        <taxon>Pentapetalae</taxon>
        <taxon>Caryophyllales</taxon>
        <taxon>Nepenthaceae</taxon>
        <taxon>Nepenthes</taxon>
    </lineage>
</organism>
<evidence type="ECO:0000313" key="1">
    <source>
        <dbReference type="EMBL" id="GMH00262.1"/>
    </source>
</evidence>
<name>A0AAD3P9K1_NEPGR</name>
<dbReference type="EMBL" id="BSYO01000002">
    <property type="protein sequence ID" value="GMH00262.1"/>
    <property type="molecule type" value="Genomic_DNA"/>
</dbReference>
<dbReference type="AlphaFoldDB" id="A0AAD3P9K1"/>
<proteinExistence type="predicted"/>
<sequence>MTPRDELKHFNGMPGTHELVPSGVNNTAGCEIQPACFAFLRATVLVIEFCLNLLWQSHAVPHFPSVGGPASTSIYKYESNPSSLHASIFESEKRNLRAVKDFFKSISYTPKPSINGED</sequence>
<keyword evidence="2" id="KW-1185">Reference proteome</keyword>
<reference evidence="1" key="1">
    <citation type="submission" date="2023-05" db="EMBL/GenBank/DDBJ databases">
        <title>Nepenthes gracilis genome sequencing.</title>
        <authorList>
            <person name="Fukushima K."/>
        </authorList>
    </citation>
    <scope>NUCLEOTIDE SEQUENCE</scope>
    <source>
        <strain evidence="1">SING2019-196</strain>
    </source>
</reference>
<evidence type="ECO:0000313" key="2">
    <source>
        <dbReference type="Proteomes" id="UP001279734"/>
    </source>
</evidence>
<gene>
    <name evidence="1" type="ORF">Nepgr_002101</name>
</gene>
<accession>A0AAD3P9K1</accession>